<dbReference type="InterPro" id="IPR053274">
    <property type="entry name" value="Fluconazole_resistance"/>
</dbReference>
<name>A0AAN6UIH3_9PEZI</name>
<feature type="non-terminal residue" evidence="3">
    <location>
        <position position="497"/>
    </location>
</feature>
<sequence length="497" mass="52910">MVFSDFYKSPRSPLSKFRHSPAQAVPGLSDLDADLVSKDKTKQKEAVKRYLAEKIRNDWDFVWPAVAAPAVPAAAPTELITSEGPSRASEDDPLDPPTPQPAPAATPDEDAPRDPGEEADSESDAGSVYSTISEDALLFRPRIEWTSDLSDDDQPRVSSSPFRFDSPEAVGASVLTSIDSKRTRRRRAVRDEVKWNPGLACFEARRNAWTGAKMARVKPKPPSPVSPSSSRRIFWRHHRTQSSASHGVASGSPPGPTSALHHTTTHSSQHTDTTRASESDSANSAAARTPSHEDAAAPPAALYPVETLIPLPPPLLPPQNPMRASVQPSMYGSLYDKVVAQNMQPSCPVNLADMMRACVVGWKRDGEWPPKSMYAPPTPALGAAAAAAAAAAADMLATRQRKAQHARINQKQADAKRKAAAASAAAAAGGTAASGGGSMKSRRLSFVGFLGENGNGLRPSQSHSHSDEGAGSAGKTLFRRSLQKVLSLGQHHPHPQG</sequence>
<evidence type="ECO:0000313" key="4">
    <source>
        <dbReference type="Proteomes" id="UP001304895"/>
    </source>
</evidence>
<dbReference type="PANTHER" id="PTHR28065">
    <property type="entry name" value="FREQUENIN"/>
    <property type="match status" value="1"/>
</dbReference>
<evidence type="ECO:0000259" key="2">
    <source>
        <dbReference type="Pfam" id="PF13259"/>
    </source>
</evidence>
<protein>
    <recommendedName>
        <fullName evidence="2">Gag1-like clamp domain-containing protein</fullName>
    </recommendedName>
</protein>
<feature type="compositionally biased region" description="Low complexity" evidence="1">
    <location>
        <begin position="257"/>
        <end position="271"/>
    </location>
</feature>
<feature type="compositionally biased region" description="Basic and acidic residues" evidence="1">
    <location>
        <begin position="35"/>
        <end position="44"/>
    </location>
</feature>
<gene>
    <name evidence="3" type="ORF">BT67DRAFT_361248</name>
</gene>
<dbReference type="Proteomes" id="UP001304895">
    <property type="component" value="Unassembled WGS sequence"/>
</dbReference>
<proteinExistence type="predicted"/>
<accession>A0AAN6UIH3</accession>
<feature type="domain" description="Gag1-like clamp" evidence="2">
    <location>
        <begin position="160"/>
        <end position="369"/>
    </location>
</feature>
<feature type="region of interest" description="Disordered" evidence="1">
    <location>
        <begin position="1"/>
        <end position="44"/>
    </location>
</feature>
<feature type="compositionally biased region" description="Pro residues" evidence="1">
    <location>
        <begin position="95"/>
        <end position="104"/>
    </location>
</feature>
<comment type="caution">
    <text evidence="3">The sequence shown here is derived from an EMBL/GenBank/DDBJ whole genome shotgun (WGS) entry which is preliminary data.</text>
</comment>
<feature type="region of interest" description="Disordered" evidence="1">
    <location>
        <begin position="452"/>
        <end position="497"/>
    </location>
</feature>
<dbReference type="AlphaFoldDB" id="A0AAN6UIH3"/>
<dbReference type="EMBL" id="MU853413">
    <property type="protein sequence ID" value="KAK4133271.1"/>
    <property type="molecule type" value="Genomic_DNA"/>
</dbReference>
<dbReference type="Pfam" id="PF13259">
    <property type="entry name" value="clamp_Gag1-like"/>
    <property type="match status" value="1"/>
</dbReference>
<feature type="region of interest" description="Disordered" evidence="1">
    <location>
        <begin position="72"/>
        <end position="132"/>
    </location>
</feature>
<dbReference type="PANTHER" id="PTHR28065:SF1">
    <property type="entry name" value="DUF4050 DOMAIN-CONTAINING PROTEIN"/>
    <property type="match status" value="1"/>
</dbReference>
<keyword evidence="4" id="KW-1185">Reference proteome</keyword>
<evidence type="ECO:0000256" key="1">
    <source>
        <dbReference type="SAM" id="MobiDB-lite"/>
    </source>
</evidence>
<evidence type="ECO:0000313" key="3">
    <source>
        <dbReference type="EMBL" id="KAK4133271.1"/>
    </source>
</evidence>
<reference evidence="3" key="1">
    <citation type="journal article" date="2023" name="Mol. Phylogenet. Evol.">
        <title>Genome-scale phylogeny and comparative genomics of the fungal order Sordariales.</title>
        <authorList>
            <person name="Hensen N."/>
            <person name="Bonometti L."/>
            <person name="Westerberg I."/>
            <person name="Brannstrom I.O."/>
            <person name="Guillou S."/>
            <person name="Cros-Aarteil S."/>
            <person name="Calhoun S."/>
            <person name="Haridas S."/>
            <person name="Kuo A."/>
            <person name="Mondo S."/>
            <person name="Pangilinan J."/>
            <person name="Riley R."/>
            <person name="LaButti K."/>
            <person name="Andreopoulos B."/>
            <person name="Lipzen A."/>
            <person name="Chen C."/>
            <person name="Yan M."/>
            <person name="Daum C."/>
            <person name="Ng V."/>
            <person name="Clum A."/>
            <person name="Steindorff A."/>
            <person name="Ohm R.A."/>
            <person name="Martin F."/>
            <person name="Silar P."/>
            <person name="Natvig D.O."/>
            <person name="Lalanne C."/>
            <person name="Gautier V."/>
            <person name="Ament-Velasquez S.L."/>
            <person name="Kruys A."/>
            <person name="Hutchinson M.I."/>
            <person name="Powell A.J."/>
            <person name="Barry K."/>
            <person name="Miller A.N."/>
            <person name="Grigoriev I.V."/>
            <person name="Debuchy R."/>
            <person name="Gladieux P."/>
            <person name="Hiltunen Thoren M."/>
            <person name="Johannesson H."/>
        </authorList>
    </citation>
    <scope>NUCLEOTIDE SEQUENCE</scope>
    <source>
        <strain evidence="3">CBS 123565</strain>
    </source>
</reference>
<feature type="region of interest" description="Disordered" evidence="1">
    <location>
        <begin position="239"/>
        <end position="296"/>
    </location>
</feature>
<dbReference type="InterPro" id="IPR025124">
    <property type="entry name" value="Gag1-like_clamp"/>
</dbReference>
<reference evidence="3" key="2">
    <citation type="submission" date="2023-05" db="EMBL/GenBank/DDBJ databases">
        <authorList>
            <consortium name="Lawrence Berkeley National Laboratory"/>
            <person name="Steindorff A."/>
            <person name="Hensen N."/>
            <person name="Bonometti L."/>
            <person name="Westerberg I."/>
            <person name="Brannstrom I.O."/>
            <person name="Guillou S."/>
            <person name="Cros-Aarteil S."/>
            <person name="Calhoun S."/>
            <person name="Haridas S."/>
            <person name="Kuo A."/>
            <person name="Mondo S."/>
            <person name="Pangilinan J."/>
            <person name="Riley R."/>
            <person name="Labutti K."/>
            <person name="Andreopoulos B."/>
            <person name="Lipzen A."/>
            <person name="Chen C."/>
            <person name="Yanf M."/>
            <person name="Daum C."/>
            <person name="Ng V."/>
            <person name="Clum A."/>
            <person name="Ohm R."/>
            <person name="Martin F."/>
            <person name="Silar P."/>
            <person name="Natvig D."/>
            <person name="Lalanne C."/>
            <person name="Gautier V."/>
            <person name="Ament-Velasquez S.L."/>
            <person name="Kruys A."/>
            <person name="Hutchinson M.I."/>
            <person name="Powell A.J."/>
            <person name="Barry K."/>
            <person name="Miller A.N."/>
            <person name="Grigoriev I.V."/>
            <person name="Debuchy R."/>
            <person name="Gladieux P."/>
            <person name="Thoren M.H."/>
            <person name="Johannesson H."/>
        </authorList>
    </citation>
    <scope>NUCLEOTIDE SEQUENCE</scope>
    <source>
        <strain evidence="3">CBS 123565</strain>
    </source>
</reference>
<organism evidence="3 4">
    <name type="scientific">Trichocladium antarcticum</name>
    <dbReference type="NCBI Taxonomy" id="1450529"/>
    <lineage>
        <taxon>Eukaryota</taxon>
        <taxon>Fungi</taxon>
        <taxon>Dikarya</taxon>
        <taxon>Ascomycota</taxon>
        <taxon>Pezizomycotina</taxon>
        <taxon>Sordariomycetes</taxon>
        <taxon>Sordariomycetidae</taxon>
        <taxon>Sordariales</taxon>
        <taxon>Chaetomiaceae</taxon>
        <taxon>Trichocladium</taxon>
    </lineage>
</organism>